<organism evidence="9">
    <name type="scientific">Polaromonas hydrogenivorans</name>
    <dbReference type="NCBI Taxonomy" id="335476"/>
    <lineage>
        <taxon>Bacteria</taxon>
        <taxon>Pseudomonadati</taxon>
        <taxon>Pseudomonadota</taxon>
        <taxon>Betaproteobacteria</taxon>
        <taxon>Burkholderiales</taxon>
        <taxon>Comamonadaceae</taxon>
        <taxon>Polaromonas</taxon>
    </lineage>
</organism>
<name>A0AAU7LTV3_9BURK</name>
<proteinExistence type="inferred from homology"/>
<dbReference type="InterPro" id="IPR018950">
    <property type="entry name" value="DiS-bond_isomerase_DsbC/G_N"/>
</dbReference>
<feature type="domain" description="Thioredoxin" evidence="8">
    <location>
        <begin position="96"/>
        <end position="244"/>
    </location>
</feature>
<dbReference type="InterPro" id="IPR013766">
    <property type="entry name" value="Thioredoxin_domain"/>
</dbReference>
<comment type="function">
    <text evidence="7">Required for disulfide bond formation in some periplasmic proteins. Acts by transferring its disulfide bond to other proteins and is reduced in the process.</text>
</comment>
<dbReference type="EMBL" id="CP157675">
    <property type="protein sequence ID" value="XBP71032.1"/>
    <property type="molecule type" value="Genomic_DNA"/>
</dbReference>
<dbReference type="PANTHER" id="PTHR35272">
    <property type="entry name" value="THIOL:DISULFIDE INTERCHANGE PROTEIN DSBC-RELATED"/>
    <property type="match status" value="1"/>
</dbReference>
<evidence type="ECO:0000256" key="6">
    <source>
        <dbReference type="ARBA" id="ARBA00023284"/>
    </source>
</evidence>
<dbReference type="Pfam" id="PF13098">
    <property type="entry name" value="Thioredoxin_2"/>
    <property type="match status" value="1"/>
</dbReference>
<keyword evidence="4 7" id="KW-0574">Periplasm</keyword>
<keyword evidence="5" id="KW-1015">Disulfide bond</keyword>
<keyword evidence="3 7" id="KW-0732">Signal</keyword>
<dbReference type="InterPro" id="IPR051470">
    <property type="entry name" value="Thiol:disulfide_interchange"/>
</dbReference>
<dbReference type="Pfam" id="PF10411">
    <property type="entry name" value="DsbC_N"/>
    <property type="match status" value="1"/>
</dbReference>
<evidence type="ECO:0000256" key="1">
    <source>
        <dbReference type="ARBA" id="ARBA00004418"/>
    </source>
</evidence>
<evidence type="ECO:0000256" key="5">
    <source>
        <dbReference type="ARBA" id="ARBA00023157"/>
    </source>
</evidence>
<dbReference type="PROSITE" id="PS51352">
    <property type="entry name" value="THIOREDOXIN_2"/>
    <property type="match status" value="1"/>
</dbReference>
<dbReference type="InterPro" id="IPR017937">
    <property type="entry name" value="Thioredoxin_CS"/>
</dbReference>
<dbReference type="GO" id="GO:0042597">
    <property type="term" value="C:periplasmic space"/>
    <property type="evidence" value="ECO:0007669"/>
    <property type="project" value="UniProtKB-SubCell"/>
</dbReference>
<evidence type="ECO:0000256" key="4">
    <source>
        <dbReference type="ARBA" id="ARBA00022764"/>
    </source>
</evidence>
<dbReference type="AlphaFoldDB" id="A0AAU7LTV3"/>
<evidence type="ECO:0000256" key="2">
    <source>
        <dbReference type="ARBA" id="ARBA00009813"/>
    </source>
</evidence>
<dbReference type="InterPro" id="IPR033954">
    <property type="entry name" value="DiS-bond_Isoase_DsbC/G"/>
</dbReference>
<protein>
    <recommendedName>
        <fullName evidence="7">Thiol:disulfide interchange protein</fullName>
    </recommendedName>
</protein>
<dbReference type="RefSeq" id="WP_349280346.1">
    <property type="nucleotide sequence ID" value="NZ_CBCSCU010000012.1"/>
</dbReference>
<gene>
    <name evidence="9" type="ORF">ABLV49_04270</name>
</gene>
<dbReference type="InterPro" id="IPR009094">
    <property type="entry name" value="DiS-bond_isomerase_DsbC/G_N_sf"/>
</dbReference>
<feature type="signal peptide" evidence="7">
    <location>
        <begin position="1"/>
        <end position="28"/>
    </location>
</feature>
<comment type="subcellular location">
    <subcellularLocation>
        <location evidence="1 7">Periplasm</location>
    </subcellularLocation>
</comment>
<dbReference type="SUPFAM" id="SSF52833">
    <property type="entry name" value="Thioredoxin-like"/>
    <property type="match status" value="1"/>
</dbReference>
<dbReference type="PANTHER" id="PTHR35272:SF3">
    <property type="entry name" value="THIOL:DISULFIDE INTERCHANGE PROTEIN DSBC"/>
    <property type="match status" value="1"/>
</dbReference>
<dbReference type="Gene3D" id="3.40.30.10">
    <property type="entry name" value="Glutaredoxin"/>
    <property type="match status" value="1"/>
</dbReference>
<accession>A0AAU7LTV3</accession>
<evidence type="ECO:0000256" key="7">
    <source>
        <dbReference type="RuleBase" id="RU364038"/>
    </source>
</evidence>
<reference evidence="9" key="1">
    <citation type="submission" date="2024-05" db="EMBL/GenBank/DDBJ databases">
        <authorList>
            <person name="Bunk B."/>
            <person name="Swiderski J."/>
            <person name="Sproer C."/>
            <person name="Thiel V."/>
        </authorList>
    </citation>
    <scope>NUCLEOTIDE SEQUENCE</scope>
    <source>
        <strain evidence="9">DSM 17735</strain>
    </source>
</reference>
<keyword evidence="6 7" id="KW-0676">Redox-active center</keyword>
<feature type="chain" id="PRO_5043108875" description="Thiol:disulfide interchange protein" evidence="7">
    <location>
        <begin position="29"/>
        <end position="245"/>
    </location>
</feature>
<dbReference type="CDD" id="cd03020">
    <property type="entry name" value="DsbA_DsbC_DsbG"/>
    <property type="match status" value="1"/>
</dbReference>
<sequence>MKLSTLTAGLKQAGLAGLLACTLGSAFAQEAVIRKNLAERLPALSKIDEVSKTPMNGLYEIRVNDSDIFYTDAEGNFLLQGNLIDTKAKRNLTEERVEKLSAIDFAALPLKDAFTQVRGNGKRKLAVFEDPNCGYCKRFERDLQKVNDVTIHTFLIPILSPDSVEKSKNIWCAKDKGKAWLDWMVRDQAAAKASCDTAALERNLAFSKKYKITGTPTLFFADGTRVPGAIGAEQIEKTLASAKAP</sequence>
<evidence type="ECO:0000259" key="8">
    <source>
        <dbReference type="PROSITE" id="PS51352"/>
    </source>
</evidence>
<dbReference type="InterPro" id="IPR036249">
    <property type="entry name" value="Thioredoxin-like_sf"/>
</dbReference>
<dbReference type="PROSITE" id="PS00194">
    <property type="entry name" value="THIOREDOXIN_1"/>
    <property type="match status" value="1"/>
</dbReference>
<evidence type="ECO:0000313" key="9">
    <source>
        <dbReference type="EMBL" id="XBP71032.1"/>
    </source>
</evidence>
<dbReference type="Gene3D" id="3.10.450.70">
    <property type="entry name" value="Disulphide bond isomerase, DsbC/G, N-terminal"/>
    <property type="match status" value="1"/>
</dbReference>
<dbReference type="SUPFAM" id="SSF54423">
    <property type="entry name" value="DsbC/DsbG N-terminal domain-like"/>
    <property type="match status" value="1"/>
</dbReference>
<dbReference type="GO" id="GO:0015036">
    <property type="term" value="F:disulfide oxidoreductase activity"/>
    <property type="evidence" value="ECO:0007669"/>
    <property type="project" value="UniProtKB-ARBA"/>
</dbReference>
<evidence type="ECO:0000256" key="3">
    <source>
        <dbReference type="ARBA" id="ARBA00022729"/>
    </source>
</evidence>
<comment type="similarity">
    <text evidence="2 7">Belongs to the thioredoxin family. DsbC subfamily.</text>
</comment>
<dbReference type="InterPro" id="IPR012336">
    <property type="entry name" value="Thioredoxin-like_fold"/>
</dbReference>